<organism evidence="1 2">
    <name type="scientific">Helicobacter bilis</name>
    <dbReference type="NCBI Taxonomy" id="37372"/>
    <lineage>
        <taxon>Bacteria</taxon>
        <taxon>Pseudomonadati</taxon>
        <taxon>Campylobacterota</taxon>
        <taxon>Epsilonproteobacteria</taxon>
        <taxon>Campylobacterales</taxon>
        <taxon>Helicobacteraceae</taxon>
        <taxon>Helicobacter</taxon>
    </lineage>
</organism>
<gene>
    <name evidence="1" type="ORF">LS79_009860</name>
</gene>
<comment type="caution">
    <text evidence="1">The sequence shown here is derived from an EMBL/GenBank/DDBJ whole genome shotgun (WGS) entry which is preliminary data.</text>
</comment>
<accession>A0A4U8U5F9</accession>
<dbReference type="InterPro" id="IPR014988">
    <property type="entry name" value="Uncharacterised_YqcI/YcgG"/>
</dbReference>
<dbReference type="RefSeq" id="WP_034579582.1">
    <property type="nucleotide sequence ID" value="NZ_FZMS01000102.1"/>
</dbReference>
<evidence type="ECO:0000313" key="2">
    <source>
        <dbReference type="Proteomes" id="UP000029857"/>
    </source>
</evidence>
<evidence type="ECO:0000313" key="1">
    <source>
        <dbReference type="EMBL" id="TLE08497.1"/>
    </source>
</evidence>
<dbReference type="Pfam" id="PF08892">
    <property type="entry name" value="YqcI_YcgG"/>
    <property type="match status" value="1"/>
</dbReference>
<dbReference type="AlphaFoldDB" id="A0A4U8U5F9"/>
<name>A0A4U8U5F9_9HELI</name>
<sequence>MTFSYLITQEKLESHSNSQSWIYKAKNDFYMRLTNKQFPCLFALNAFCNKGILFLFIDDKQSLLLNGLMEYISFVKNTPIKNRLTNPLVIFFKQKFDTLEKEHVFAWKQIQFLHDNDTQPYPSHIPLDTDSPQWCFCFQDIELFINVSCPHHDMYKNRNLGAYIAFVINPRENFDFVASGSKKSGIRVRERIRERVKDYNNGIIPKELGFFGDEDNREWRQYTLQEEREIFKVCPFRFSAKKGLR</sequence>
<reference evidence="1 2" key="1">
    <citation type="journal article" date="2014" name="Genome Announc.">
        <title>Draft genome sequences of eight enterohepatic helicobacter species isolated from both laboratory and wild rodents.</title>
        <authorList>
            <person name="Sheh A."/>
            <person name="Shen Z."/>
            <person name="Fox J.G."/>
        </authorList>
    </citation>
    <scope>NUCLEOTIDE SEQUENCE [LARGE SCALE GENOMIC DNA]</scope>
    <source>
        <strain evidence="1 2">ATCC 49320</strain>
    </source>
</reference>
<proteinExistence type="predicted"/>
<dbReference type="Proteomes" id="UP000029857">
    <property type="component" value="Unassembled WGS sequence"/>
</dbReference>
<protein>
    <submittedName>
        <fullName evidence="1">YqcI/YcgG family protein</fullName>
    </submittedName>
</protein>
<dbReference type="EMBL" id="JRPJ02000048">
    <property type="protein sequence ID" value="TLE08497.1"/>
    <property type="molecule type" value="Genomic_DNA"/>
</dbReference>
<dbReference type="PANTHER" id="PTHR40045">
    <property type="entry name" value="YCGG FAMILY PROTEIN"/>
    <property type="match status" value="1"/>
</dbReference>
<dbReference type="PANTHER" id="PTHR40045:SF1">
    <property type="entry name" value="YQCI_YCGG FAMILY PROTEIN"/>
    <property type="match status" value="1"/>
</dbReference>